<reference evidence="3 4" key="1">
    <citation type="submission" date="2018-06" db="EMBL/GenBank/DDBJ databases">
        <title>Genomic Encyclopedia of Archaeal and Bacterial Type Strains, Phase II (KMG-II): from individual species to whole genera.</title>
        <authorList>
            <person name="Goeker M."/>
        </authorList>
    </citation>
    <scope>NUCLEOTIDE SEQUENCE [LARGE SCALE GENOMIC DNA]</scope>
    <source>
        <strain evidence="3 4">DSM 15361</strain>
    </source>
</reference>
<protein>
    <submittedName>
        <fullName evidence="3">Activator of Hsp90 ATPase-like protein</fullName>
    </submittedName>
</protein>
<evidence type="ECO:0000313" key="4">
    <source>
        <dbReference type="Proteomes" id="UP000249542"/>
    </source>
</evidence>
<proteinExistence type="inferred from homology"/>
<evidence type="ECO:0000256" key="1">
    <source>
        <dbReference type="ARBA" id="ARBA00006817"/>
    </source>
</evidence>
<dbReference type="AlphaFoldDB" id="A0A2W7IPI1"/>
<dbReference type="RefSeq" id="WP_146240766.1">
    <property type="nucleotide sequence ID" value="NZ_QKYV01000004.1"/>
</dbReference>
<name>A0A2W7IPI1_9FLAO</name>
<dbReference type="EMBL" id="QKYV01000004">
    <property type="protein sequence ID" value="PZW40553.1"/>
    <property type="molecule type" value="Genomic_DNA"/>
</dbReference>
<keyword evidence="4" id="KW-1185">Reference proteome</keyword>
<feature type="domain" description="Activator of Hsp90 ATPase homologue 1/2-like C-terminal" evidence="2">
    <location>
        <begin position="13"/>
        <end position="148"/>
    </location>
</feature>
<comment type="caution">
    <text evidence="3">The sequence shown here is derived from an EMBL/GenBank/DDBJ whole genome shotgun (WGS) entry which is preliminary data.</text>
</comment>
<dbReference type="SUPFAM" id="SSF55961">
    <property type="entry name" value="Bet v1-like"/>
    <property type="match status" value="1"/>
</dbReference>
<sequence>MEQKIIQNTIKINATPHQIWEVLTLAEHTQKYMYGCKAISTWEEGALLKWEMLHEGKLFIPVEGIILTIEKPFVLTYTVIDPYADYDNIIENHLQVNYHIEAINENESRLTISHYGFETVESGEKRYEEIYNDGKGWESIVQQIKNLAEAL</sequence>
<gene>
    <name evidence="3" type="ORF">LX95_01617</name>
</gene>
<dbReference type="Pfam" id="PF08327">
    <property type="entry name" value="AHSA1"/>
    <property type="match status" value="1"/>
</dbReference>
<evidence type="ECO:0000313" key="3">
    <source>
        <dbReference type="EMBL" id="PZW40553.1"/>
    </source>
</evidence>
<dbReference type="Proteomes" id="UP000249542">
    <property type="component" value="Unassembled WGS sequence"/>
</dbReference>
<comment type="similarity">
    <text evidence="1">Belongs to the AHA1 family.</text>
</comment>
<organism evidence="3 4">
    <name type="scientific">Mesonia algae</name>
    <dbReference type="NCBI Taxonomy" id="213248"/>
    <lineage>
        <taxon>Bacteria</taxon>
        <taxon>Pseudomonadati</taxon>
        <taxon>Bacteroidota</taxon>
        <taxon>Flavobacteriia</taxon>
        <taxon>Flavobacteriales</taxon>
        <taxon>Flavobacteriaceae</taxon>
        <taxon>Mesonia</taxon>
    </lineage>
</organism>
<dbReference type="InterPro" id="IPR023393">
    <property type="entry name" value="START-like_dom_sf"/>
</dbReference>
<dbReference type="InterPro" id="IPR013538">
    <property type="entry name" value="ASHA1/2-like_C"/>
</dbReference>
<evidence type="ECO:0000259" key="2">
    <source>
        <dbReference type="Pfam" id="PF08327"/>
    </source>
</evidence>
<accession>A0A2W7IPI1</accession>
<dbReference type="Gene3D" id="3.30.530.20">
    <property type="match status" value="1"/>
</dbReference>